<dbReference type="eggNOG" id="ENOG502SCP2">
    <property type="taxonomic scope" value="Eukaryota"/>
</dbReference>
<dbReference type="GeneID" id="3502205"/>
<dbReference type="KEGG" id="tpv:TP02_0022"/>
<dbReference type="GO" id="GO:0003677">
    <property type="term" value="F:DNA binding"/>
    <property type="evidence" value="ECO:0007669"/>
    <property type="project" value="UniProtKB-KW"/>
</dbReference>
<dbReference type="InterPro" id="IPR040260">
    <property type="entry name" value="RFA2-like"/>
</dbReference>
<keyword evidence="5" id="KW-1185">Reference proteome</keyword>
<dbReference type="RefSeq" id="XP_764591.1">
    <property type="nucleotide sequence ID" value="XM_759498.1"/>
</dbReference>
<dbReference type="Gene3D" id="1.10.10.10">
    <property type="entry name" value="Winged helix-like DNA-binding domain superfamily/Winged helix DNA-binding domain"/>
    <property type="match status" value="1"/>
</dbReference>
<dbReference type="STRING" id="5875.Q4N6B5"/>
<name>Q4N6B5_THEPA</name>
<dbReference type="Gene3D" id="2.40.50.140">
    <property type="entry name" value="Nucleic acid-binding proteins"/>
    <property type="match status" value="1"/>
</dbReference>
<dbReference type="VEuPathDB" id="PiroplasmaDB:TpMuguga_02g00022"/>
<dbReference type="PANTHER" id="PTHR13989:SF16">
    <property type="entry name" value="REPLICATION PROTEIN A2"/>
    <property type="match status" value="1"/>
</dbReference>
<reference evidence="4 5" key="1">
    <citation type="journal article" date="2005" name="Science">
        <title>Genome sequence of Theileria parva, a bovine pathogen that transforms lymphocytes.</title>
        <authorList>
            <person name="Gardner M.J."/>
            <person name="Bishop R."/>
            <person name="Shah T."/>
            <person name="de Villiers E.P."/>
            <person name="Carlton J.M."/>
            <person name="Hall N."/>
            <person name="Ren Q."/>
            <person name="Paulsen I.T."/>
            <person name="Pain A."/>
            <person name="Berriman M."/>
            <person name="Wilson R.J.M."/>
            <person name="Sato S."/>
            <person name="Ralph S.A."/>
            <person name="Mann D.J."/>
            <person name="Xiong Z."/>
            <person name="Shallom S.J."/>
            <person name="Weidman J."/>
            <person name="Jiang L."/>
            <person name="Lynn J."/>
            <person name="Weaver B."/>
            <person name="Shoaibi A."/>
            <person name="Domingo A.R."/>
            <person name="Wasawo D."/>
            <person name="Crabtree J."/>
            <person name="Wortman J.R."/>
            <person name="Haas B."/>
            <person name="Angiuoli S.V."/>
            <person name="Creasy T.H."/>
            <person name="Lu C."/>
            <person name="Suh B."/>
            <person name="Silva J.C."/>
            <person name="Utterback T.R."/>
            <person name="Feldblyum T.V."/>
            <person name="Pertea M."/>
            <person name="Allen J."/>
            <person name="Nierman W.C."/>
            <person name="Taracha E.L.N."/>
            <person name="Salzberg S.L."/>
            <person name="White O.R."/>
            <person name="Fitzhugh H.A."/>
            <person name="Morzaria S."/>
            <person name="Venter J.C."/>
            <person name="Fraser C.M."/>
            <person name="Nene V."/>
        </authorList>
    </citation>
    <scope>NUCLEOTIDE SEQUENCE [LARGE SCALE GENOMIC DNA]</scope>
    <source>
        <strain evidence="4 5">Muguga</strain>
    </source>
</reference>
<dbReference type="InterPro" id="IPR036388">
    <property type="entry name" value="WH-like_DNA-bd_sf"/>
</dbReference>
<evidence type="ECO:0000313" key="4">
    <source>
        <dbReference type="EMBL" id="EAN32308.1"/>
    </source>
</evidence>
<dbReference type="PANTHER" id="PTHR13989">
    <property type="entry name" value="REPLICATION PROTEIN A-RELATED"/>
    <property type="match status" value="1"/>
</dbReference>
<dbReference type="Proteomes" id="UP000001949">
    <property type="component" value="Unassembled WGS sequence"/>
</dbReference>
<dbReference type="SUPFAM" id="SSF50249">
    <property type="entry name" value="Nucleic acid-binding proteins"/>
    <property type="match status" value="1"/>
</dbReference>
<dbReference type="OMA" id="NMIYSSW"/>
<dbReference type="EMBL" id="AAGK01000002">
    <property type="protein sequence ID" value="EAN32308.1"/>
    <property type="molecule type" value="Genomic_DNA"/>
</dbReference>
<accession>Q4N6B5</accession>
<evidence type="ECO:0000313" key="5">
    <source>
        <dbReference type="Proteomes" id="UP000001949"/>
    </source>
</evidence>
<sequence length="314" mass="35289">MYGGLNQDSFGAGWAPTELDHLEHSDGGFFEDDLSNLITEDDINKQNTEVNLRKTFMPLKINMIYSSWKTGGVSINVFGYHLDIIKLVGYVKDAKETEQDTSFVIDDGTGTIECIHLSPGDISDWKRSYISELTRTKSPVKIYGGFNPLYSSSSPTIIIYSIKEVTSPEEIKLHNLDVIYSVLLIDGKRNPNLMDTIGEMDTILKEFDISIPKEQVDQPLDNVPPTTDTASTSTTKIPVNELALTKFISSMLANESRNNNYNGLHISEILRRCKQQHSFQSVQEQNVRKILKDLERDATVFQTLDSNTYASTDS</sequence>
<dbReference type="InParanoid" id="Q4N6B5"/>
<dbReference type="AlphaFoldDB" id="Q4N6B5"/>
<keyword evidence="2" id="KW-0238">DNA-binding</keyword>
<dbReference type="GO" id="GO:0005634">
    <property type="term" value="C:nucleus"/>
    <property type="evidence" value="ECO:0007669"/>
    <property type="project" value="UniProtKB-SubCell"/>
</dbReference>
<dbReference type="InterPro" id="IPR012340">
    <property type="entry name" value="NA-bd_OB-fold"/>
</dbReference>
<evidence type="ECO:0000256" key="3">
    <source>
        <dbReference type="ARBA" id="ARBA00023242"/>
    </source>
</evidence>
<proteinExistence type="predicted"/>
<organism evidence="4 5">
    <name type="scientific">Theileria parva</name>
    <name type="common">East coast fever infection agent</name>
    <dbReference type="NCBI Taxonomy" id="5875"/>
    <lineage>
        <taxon>Eukaryota</taxon>
        <taxon>Sar</taxon>
        <taxon>Alveolata</taxon>
        <taxon>Apicomplexa</taxon>
        <taxon>Aconoidasida</taxon>
        <taxon>Piroplasmida</taxon>
        <taxon>Theileriidae</taxon>
        <taxon>Theileria</taxon>
    </lineage>
</organism>
<comment type="subcellular location">
    <subcellularLocation>
        <location evidence="1">Nucleus</location>
    </subcellularLocation>
</comment>
<evidence type="ECO:0008006" key="6">
    <source>
        <dbReference type="Google" id="ProtNLM"/>
    </source>
</evidence>
<evidence type="ECO:0000256" key="2">
    <source>
        <dbReference type="ARBA" id="ARBA00023125"/>
    </source>
</evidence>
<dbReference type="CDD" id="cd04478">
    <property type="entry name" value="RPA2_DBD_D"/>
    <property type="match status" value="1"/>
</dbReference>
<keyword evidence="3" id="KW-0539">Nucleus</keyword>
<comment type="caution">
    <text evidence="4">The sequence shown here is derived from an EMBL/GenBank/DDBJ whole genome shotgun (WGS) entry which is preliminary data.</text>
</comment>
<protein>
    <recommendedName>
        <fullName evidence="6">Replication protein A C-terminal domain-containing protein</fullName>
    </recommendedName>
</protein>
<gene>
    <name evidence="4" type="ordered locus">TP02_0022</name>
</gene>
<evidence type="ECO:0000256" key="1">
    <source>
        <dbReference type="ARBA" id="ARBA00004123"/>
    </source>
</evidence>